<dbReference type="GO" id="GO:0010833">
    <property type="term" value="P:telomere maintenance via telomere lengthening"/>
    <property type="evidence" value="ECO:0007669"/>
    <property type="project" value="TreeGrafter"/>
</dbReference>
<dbReference type="Pfam" id="PF15489">
    <property type="entry name" value="CTC1"/>
    <property type="match status" value="1"/>
</dbReference>
<dbReference type="OrthoDB" id="75320at2759"/>
<accession>T0SAC7</accession>
<evidence type="ECO:0000256" key="2">
    <source>
        <dbReference type="ARBA" id="ARBA00004574"/>
    </source>
</evidence>
<protein>
    <recommendedName>
        <fullName evidence="4">CST complex subunit CTC1</fullName>
    </recommendedName>
</protein>
<keyword evidence="10" id="KW-1185">Reference proteome</keyword>
<dbReference type="OMA" id="RIKMHIR"/>
<keyword evidence="7" id="KW-0238">DNA-binding</keyword>
<dbReference type="RefSeq" id="XP_008607029.1">
    <property type="nucleotide sequence ID" value="XM_008608807.1"/>
</dbReference>
<dbReference type="GO" id="GO:0003697">
    <property type="term" value="F:single-stranded DNA binding"/>
    <property type="evidence" value="ECO:0007669"/>
    <property type="project" value="InterPro"/>
</dbReference>
<dbReference type="VEuPathDB" id="FungiDB:SDRG_03183"/>
<organism evidence="9 10">
    <name type="scientific">Saprolegnia diclina (strain VS20)</name>
    <dbReference type="NCBI Taxonomy" id="1156394"/>
    <lineage>
        <taxon>Eukaryota</taxon>
        <taxon>Sar</taxon>
        <taxon>Stramenopiles</taxon>
        <taxon>Oomycota</taxon>
        <taxon>Saprolegniomycetes</taxon>
        <taxon>Saprolegniales</taxon>
        <taxon>Saprolegniaceae</taxon>
        <taxon>Saprolegnia</taxon>
    </lineage>
</organism>
<dbReference type="eggNOG" id="ENOG502QVQ3">
    <property type="taxonomic scope" value="Eukaryota"/>
</dbReference>
<dbReference type="GO" id="GO:1990879">
    <property type="term" value="C:CST complex"/>
    <property type="evidence" value="ECO:0007669"/>
    <property type="project" value="TreeGrafter"/>
</dbReference>
<evidence type="ECO:0000256" key="1">
    <source>
        <dbReference type="ARBA" id="ARBA00004123"/>
    </source>
</evidence>
<evidence type="ECO:0000256" key="4">
    <source>
        <dbReference type="ARBA" id="ARBA00016175"/>
    </source>
</evidence>
<evidence type="ECO:0000256" key="3">
    <source>
        <dbReference type="ARBA" id="ARBA00006332"/>
    </source>
</evidence>
<evidence type="ECO:0000256" key="6">
    <source>
        <dbReference type="ARBA" id="ARBA00022895"/>
    </source>
</evidence>
<dbReference type="GO" id="GO:0045740">
    <property type="term" value="P:positive regulation of DNA replication"/>
    <property type="evidence" value="ECO:0007669"/>
    <property type="project" value="TreeGrafter"/>
</dbReference>
<gene>
    <name evidence="9" type="ORF">SDRG_03183</name>
</gene>
<dbReference type="InterPro" id="IPR029156">
    <property type="entry name" value="CTC1"/>
</dbReference>
<keyword evidence="5" id="KW-0158">Chromosome</keyword>
<dbReference type="AlphaFoldDB" id="T0SAC7"/>
<name>T0SAC7_SAPDV</name>
<evidence type="ECO:0000313" key="9">
    <source>
        <dbReference type="EMBL" id="EQC39757.1"/>
    </source>
</evidence>
<dbReference type="EMBL" id="JH767138">
    <property type="protein sequence ID" value="EQC39757.1"/>
    <property type="molecule type" value="Genomic_DNA"/>
</dbReference>
<sequence length="1174" mass="128017">MAEDTRARVAALLASPPSDDVDMDAVVRTVMEAIDSGYEMVPLSDLARVATKELRMPALGWRLTSGCCSSDTLASCTCVFASEPAHVLVAPNVSGNAFLLGYLESRHNQLCLQDASARLRVTLATLDPNALGQCVLVTAWTYVHTSLQGHIDVTAYTIVPRKAPPAWQSPRFDWDDLFHRCYPRQMPPTYGGPAPLATALAATSDVGTAKGRSYMVRGRLKAFSPVLKSYFFAEIECAHVGARQSASVLVTGDAVHVHPCLVPGMDLVITDTIKIFAKEHGLYMLQTTPTSFVWRLPPIPTSLPPLEVATTVLDSDVGSSRHVRGVITRYLGPDTLELSHRYTLQCMHFPPLCALRVGATVVVYNAHVTAPGTLGLCARSTLLVDGVSAAPTRLLQPTVYLKKSSLALHQLPLTTVAALTKLLTQLLDKFGGRRPASEVLLPPAWHLLALAKGDPAVWRKRELLRAVAARQGIEWTAALPTLAASFLQHEIDCFSSRAPARPLRTAISIADLVEVALTAQRDVLSSDVDDVLAPFLALGCVTGCAATASCAFADRTGSIPLVLLQSSPPTTHVSIATLYQLRKYQLCVHRVGGGGVGTPGLFVRDDVTYAVHLAVAVEDLLPLTPNDNDNDASAPIPSPLLLLVEHVQIIHDTGHLVHGVDVSTPSHPRMVDVLVPKLPWHLGARGAVWQLDRATLTKSREVAFTLPAARGALELHRVVAQLPSYLVSLSDDDALAVDAVLAALAQRPNEVLSLVTYHASPFTAIHGVRLEGAHMAKSDANTLPSTLTVATKMLPARQWREIQLLYGLLASFEPTRYPKEFCVVPLVHQPSNAPITEYLALPSAHKDVIVTLLGRVVSVQMTYHKDVLRGQDDALIRVHLQDLTSRDVVDITWNVGRHAYPSGLCPGAVVTFSRIKMHIRRLSFKPYFAMLHTTRVAVVHSTEVPSAPPVPRKLLLELYQVAVADRRYYEHIGTVCHISYATLKLQCARCHRVVVRDSHGSLRHAQEDLAPCPSLVRDVVVLCSTRCLVDDGTAQVEVYASGDVAWHLLHVSGPSRTTHEATVVALGTELAFFSNTTPGLFDAPSPQMQFHIDAWRACVLNAASQRTQIVLHAKRFYAKLKPAHDLSVLRCGEFELRTPVQPMVQLEAMAVHDLHVRYEWWSIQQDLQALQIAF</sequence>
<reference evidence="9 10" key="1">
    <citation type="submission" date="2012-04" db="EMBL/GenBank/DDBJ databases">
        <title>The Genome Sequence of Saprolegnia declina VS20.</title>
        <authorList>
            <consortium name="The Broad Institute Genome Sequencing Platform"/>
            <person name="Russ C."/>
            <person name="Nusbaum C."/>
            <person name="Tyler B."/>
            <person name="van West P."/>
            <person name="Dieguez-Uribeondo J."/>
            <person name="de Bruijn I."/>
            <person name="Tripathy S."/>
            <person name="Jiang R."/>
            <person name="Young S.K."/>
            <person name="Zeng Q."/>
            <person name="Gargeya S."/>
            <person name="Fitzgerald M."/>
            <person name="Haas B."/>
            <person name="Abouelleil A."/>
            <person name="Alvarado L."/>
            <person name="Arachchi H.M."/>
            <person name="Berlin A."/>
            <person name="Chapman S.B."/>
            <person name="Goldberg J."/>
            <person name="Griggs A."/>
            <person name="Gujja S."/>
            <person name="Hansen M."/>
            <person name="Howarth C."/>
            <person name="Imamovic A."/>
            <person name="Larimer J."/>
            <person name="McCowen C."/>
            <person name="Montmayeur A."/>
            <person name="Murphy C."/>
            <person name="Neiman D."/>
            <person name="Pearson M."/>
            <person name="Priest M."/>
            <person name="Roberts A."/>
            <person name="Saif S."/>
            <person name="Shea T."/>
            <person name="Sisk P."/>
            <person name="Sykes S."/>
            <person name="Wortman J."/>
            <person name="Nusbaum C."/>
            <person name="Birren B."/>
        </authorList>
    </citation>
    <scope>NUCLEOTIDE SEQUENCE [LARGE SCALE GENOMIC DNA]</scope>
    <source>
        <strain evidence="9 10">VS20</strain>
    </source>
</reference>
<dbReference type="GeneID" id="19943910"/>
<dbReference type="PANTHER" id="PTHR14865">
    <property type="entry name" value="CST COMPLEX SUBUNIT CTC1"/>
    <property type="match status" value="1"/>
</dbReference>
<comment type="similarity">
    <text evidence="3">Belongs to the CTC1 family.</text>
</comment>
<dbReference type="InterPro" id="IPR042617">
    <property type="entry name" value="CTC1-like"/>
</dbReference>
<evidence type="ECO:0000256" key="8">
    <source>
        <dbReference type="ARBA" id="ARBA00023242"/>
    </source>
</evidence>
<dbReference type="InParanoid" id="T0SAC7"/>
<keyword evidence="6" id="KW-0779">Telomere</keyword>
<evidence type="ECO:0000256" key="7">
    <source>
        <dbReference type="ARBA" id="ARBA00023125"/>
    </source>
</evidence>
<comment type="subcellular location">
    <subcellularLocation>
        <location evidence="2">Chromosome</location>
        <location evidence="2">Telomere</location>
    </subcellularLocation>
    <subcellularLocation>
        <location evidence="1">Nucleus</location>
    </subcellularLocation>
</comment>
<dbReference type="PANTHER" id="PTHR14865:SF2">
    <property type="entry name" value="CST COMPLEX SUBUNIT CTC1"/>
    <property type="match status" value="1"/>
</dbReference>
<evidence type="ECO:0000256" key="5">
    <source>
        <dbReference type="ARBA" id="ARBA00022454"/>
    </source>
</evidence>
<dbReference type="GO" id="GO:0042162">
    <property type="term" value="F:telomeric DNA binding"/>
    <property type="evidence" value="ECO:0007669"/>
    <property type="project" value="TreeGrafter"/>
</dbReference>
<proteinExistence type="inferred from homology"/>
<keyword evidence="8" id="KW-0539">Nucleus</keyword>
<dbReference type="Proteomes" id="UP000030762">
    <property type="component" value="Unassembled WGS sequence"/>
</dbReference>
<evidence type="ECO:0000313" key="10">
    <source>
        <dbReference type="Proteomes" id="UP000030762"/>
    </source>
</evidence>